<proteinExistence type="predicted"/>
<reference evidence="3" key="1">
    <citation type="submission" date="2020-05" db="EMBL/GenBank/DDBJ databases">
        <authorList>
            <person name="Chiriac C."/>
            <person name="Salcher M."/>
            <person name="Ghai R."/>
            <person name="Kavagutti S V."/>
        </authorList>
    </citation>
    <scope>NUCLEOTIDE SEQUENCE</scope>
</reference>
<dbReference type="EMBL" id="CAFBMK010000377">
    <property type="protein sequence ID" value="CAB4954107.1"/>
    <property type="molecule type" value="Genomic_DNA"/>
</dbReference>
<dbReference type="InterPro" id="IPR052336">
    <property type="entry name" value="MlaD_Phospholipid_Transporter"/>
</dbReference>
<dbReference type="Pfam" id="PF02470">
    <property type="entry name" value="MlaD"/>
    <property type="match status" value="1"/>
</dbReference>
<dbReference type="AlphaFoldDB" id="A0A6J7KEX0"/>
<organism evidence="3">
    <name type="scientific">freshwater metagenome</name>
    <dbReference type="NCBI Taxonomy" id="449393"/>
    <lineage>
        <taxon>unclassified sequences</taxon>
        <taxon>metagenomes</taxon>
        <taxon>ecological metagenomes</taxon>
    </lineage>
</organism>
<keyword evidence="1" id="KW-0472">Membrane</keyword>
<dbReference type="PANTHER" id="PTHR33371:SF4">
    <property type="entry name" value="INTERMEMBRANE PHOSPHOLIPID TRANSPORT SYSTEM BINDING PROTEIN MLAD"/>
    <property type="match status" value="1"/>
</dbReference>
<name>A0A6J7KEX0_9ZZZZ</name>
<dbReference type="PANTHER" id="PTHR33371">
    <property type="entry name" value="INTERMEMBRANE PHOSPHOLIPID TRANSPORT SYSTEM BINDING PROTEIN MLAD-RELATED"/>
    <property type="match status" value="1"/>
</dbReference>
<keyword evidence="1" id="KW-1133">Transmembrane helix</keyword>
<gene>
    <name evidence="3" type="ORF">UFOPK3564_03660</name>
</gene>
<evidence type="ECO:0000313" key="3">
    <source>
        <dbReference type="EMBL" id="CAB4954107.1"/>
    </source>
</evidence>
<protein>
    <submittedName>
        <fullName evidence="3">Unannotated protein</fullName>
    </submittedName>
</protein>
<evidence type="ECO:0000259" key="2">
    <source>
        <dbReference type="Pfam" id="PF02470"/>
    </source>
</evidence>
<feature type="transmembrane region" description="Helical" evidence="1">
    <location>
        <begin position="20"/>
        <end position="37"/>
    </location>
</feature>
<accession>A0A6J7KEX0</accession>
<keyword evidence="1" id="KW-0812">Transmembrane</keyword>
<dbReference type="InterPro" id="IPR003399">
    <property type="entry name" value="Mce/MlaD"/>
</dbReference>
<sequence>MRFNSDRLRLEIKRARVPFVLYLGLVGIGLFAFWGLYHNLNIQWPWDKTRVVRAEFDNVKGVAPGKHEVRIAGVKVGVIKAAEAKDGKAILDLSLTEESGPIYKNARMRLRPVTPLQDMYVSIESRGDEKAGTLEPSDLLKAQSTESPVDISRVLNTFDPDTRVRLAKLLTDMGDGLGDQGEELRRAFASAAPFLQEAGRLTKAIADRRTSVARVVHNLGDLTAALNTRDQQLTSLVSVGNDTLGELAQHDAALSATLGELPSTLSRMRSAFAELRSAQTELDPALRSLKPVTDTLKPGLDALKEVSEDAVPALNRLQPAAKRLRPLARDLQPTSLALRDSLTKLAPTLPRLDSATEKITRCYPTTQKFFQWTPSVFKFYDNKGAWPRGELVVGVSGLSLGTSKDPILRAGRSCIDGGPDR</sequence>
<evidence type="ECO:0000256" key="1">
    <source>
        <dbReference type="SAM" id="Phobius"/>
    </source>
</evidence>
<feature type="domain" description="Mce/MlaD" evidence="2">
    <location>
        <begin position="49"/>
        <end position="125"/>
    </location>
</feature>